<evidence type="ECO:0000313" key="1">
    <source>
        <dbReference type="EMBL" id="PSK99777.1"/>
    </source>
</evidence>
<dbReference type="AlphaFoldDB" id="A0A2P8DRD7"/>
<protein>
    <submittedName>
        <fullName evidence="1">Uncharacterized protein</fullName>
    </submittedName>
</protein>
<organism evidence="1 2">
    <name type="scientific">Haloactinopolyspora alba</name>
    <dbReference type="NCBI Taxonomy" id="648780"/>
    <lineage>
        <taxon>Bacteria</taxon>
        <taxon>Bacillati</taxon>
        <taxon>Actinomycetota</taxon>
        <taxon>Actinomycetes</taxon>
        <taxon>Jiangellales</taxon>
        <taxon>Jiangellaceae</taxon>
        <taxon>Haloactinopolyspora</taxon>
    </lineage>
</organism>
<evidence type="ECO:0000313" key="2">
    <source>
        <dbReference type="Proteomes" id="UP000243528"/>
    </source>
</evidence>
<dbReference type="EMBL" id="PYGE01000017">
    <property type="protein sequence ID" value="PSK99777.1"/>
    <property type="molecule type" value="Genomic_DNA"/>
</dbReference>
<accession>A0A2P8DRD7</accession>
<reference evidence="1 2" key="1">
    <citation type="submission" date="2018-03" db="EMBL/GenBank/DDBJ databases">
        <title>Genomic Encyclopedia of Archaeal and Bacterial Type Strains, Phase II (KMG-II): from individual species to whole genera.</title>
        <authorList>
            <person name="Goeker M."/>
        </authorList>
    </citation>
    <scope>NUCLEOTIDE SEQUENCE [LARGE SCALE GENOMIC DNA]</scope>
    <source>
        <strain evidence="1 2">DSM 45211</strain>
    </source>
</reference>
<dbReference type="Proteomes" id="UP000243528">
    <property type="component" value="Unassembled WGS sequence"/>
</dbReference>
<name>A0A2P8DRD7_9ACTN</name>
<gene>
    <name evidence="1" type="ORF">CLV30_11780</name>
</gene>
<sequence length="71" mass="7469">MADVAVVIMRCQGRLVRDKPAASPCRLYYVNGAGRYGAGRAVATSVDGLPQGPVASVMVRGGRELCSMLSR</sequence>
<keyword evidence="2" id="KW-1185">Reference proteome</keyword>
<proteinExistence type="predicted"/>
<comment type="caution">
    <text evidence="1">The sequence shown here is derived from an EMBL/GenBank/DDBJ whole genome shotgun (WGS) entry which is preliminary data.</text>
</comment>